<evidence type="ECO:0000256" key="7">
    <source>
        <dbReference type="ARBA" id="ARBA00022694"/>
    </source>
</evidence>
<evidence type="ECO:0000256" key="2">
    <source>
        <dbReference type="ARBA" id="ARBA00004496"/>
    </source>
</evidence>
<keyword evidence="7" id="KW-0819">tRNA processing</keyword>
<organism evidence="10 11">
    <name type="scientific">Crassostrea virginica</name>
    <name type="common">Eastern oyster</name>
    <dbReference type="NCBI Taxonomy" id="6565"/>
    <lineage>
        <taxon>Eukaryota</taxon>
        <taxon>Metazoa</taxon>
        <taxon>Spiralia</taxon>
        <taxon>Lophotrochozoa</taxon>
        <taxon>Mollusca</taxon>
        <taxon>Bivalvia</taxon>
        <taxon>Autobranchia</taxon>
        <taxon>Pteriomorphia</taxon>
        <taxon>Ostreida</taxon>
        <taxon>Ostreoidea</taxon>
        <taxon>Ostreidae</taxon>
        <taxon>Crassostrea</taxon>
    </lineage>
</organism>
<evidence type="ECO:0000256" key="5">
    <source>
        <dbReference type="ARBA" id="ARBA00020265"/>
    </source>
</evidence>
<dbReference type="GeneID" id="111102393"/>
<dbReference type="Proteomes" id="UP000694844">
    <property type="component" value="Chromosome 1"/>
</dbReference>
<dbReference type="Gene3D" id="3.40.50.300">
    <property type="entry name" value="P-loop containing nucleotide triphosphate hydrolases"/>
    <property type="match status" value="1"/>
</dbReference>
<evidence type="ECO:0000313" key="10">
    <source>
        <dbReference type="Proteomes" id="UP000694844"/>
    </source>
</evidence>
<dbReference type="Pfam" id="PF05625">
    <property type="entry name" value="PAXNEB"/>
    <property type="match status" value="1"/>
</dbReference>
<dbReference type="FunFam" id="3.40.50.300:FF:003211">
    <property type="entry name" value="Elongator complex protein, putative"/>
    <property type="match status" value="1"/>
</dbReference>
<accession>A0A8B8AL89</accession>
<dbReference type="RefSeq" id="XP_022290809.1">
    <property type="nucleotide sequence ID" value="XM_022435101.1"/>
</dbReference>
<comment type="subcellular location">
    <subcellularLocation>
        <location evidence="2">Cytoplasm</location>
    </subcellularLocation>
    <subcellularLocation>
        <location evidence="1">Nucleus</location>
    </subcellularLocation>
</comment>
<evidence type="ECO:0000256" key="6">
    <source>
        <dbReference type="ARBA" id="ARBA00022490"/>
    </source>
</evidence>
<dbReference type="GO" id="GO:0002098">
    <property type="term" value="P:tRNA wobble uridine modification"/>
    <property type="evidence" value="ECO:0007669"/>
    <property type="project" value="InterPro"/>
</dbReference>
<dbReference type="UniPathway" id="UPA00988"/>
<comment type="pathway">
    <text evidence="3">tRNA modification; 5-methoxycarbonylmethyl-2-thiouridine-tRNA biosynthesis.</text>
</comment>
<evidence type="ECO:0000256" key="3">
    <source>
        <dbReference type="ARBA" id="ARBA00005043"/>
    </source>
</evidence>
<protein>
    <recommendedName>
        <fullName evidence="5">Elongator complex protein 4</fullName>
    </recommendedName>
</protein>
<sequence>MATTSFQKKARVKINQIAGTKPSLFNNQLLVSSGVPSLDNIIGGGLAVGTVCLVEEDTYGNYSRLLLKYFSAEAAMTGHSLVLTSGDQDPSQILKELPAPIIDDPGEINTANSAEQPENMKIAWRYQHLPGNQLGHSSSKFGHYYDLTKVMDPQLLTSIKPVLIGPEDLERGCNQCQELNPKYKYLLTRIQKEIEQGGHSTTQHTDKRNILRIAVHSLGSPQWDECGGLDLSHEDTDFSLPRFLLALRVLMRSAFAVCLITIPTHLFQIPGYVGRLRKMCDTVLLMESFAGSDKEKNPAFKEYHGLFHIVQLPRLNSLLSHMPDTLDFAFKLRRKKFTIEKLHLPPELSDTASRNQEDPIPHHKPHPAGCSGGAPSKLDF</sequence>
<gene>
    <name evidence="11" type="primary">LOC111102393</name>
</gene>
<keyword evidence="8" id="KW-0539">Nucleus</keyword>
<dbReference type="GO" id="GO:0033588">
    <property type="term" value="C:elongator holoenzyme complex"/>
    <property type="evidence" value="ECO:0007669"/>
    <property type="project" value="InterPro"/>
</dbReference>
<dbReference type="OrthoDB" id="289162at2759"/>
<comment type="similarity">
    <text evidence="4">Belongs to the ELP4 family.</text>
</comment>
<evidence type="ECO:0000256" key="4">
    <source>
        <dbReference type="ARBA" id="ARBA00007573"/>
    </source>
</evidence>
<evidence type="ECO:0000256" key="1">
    <source>
        <dbReference type="ARBA" id="ARBA00004123"/>
    </source>
</evidence>
<dbReference type="PANTHER" id="PTHR12896">
    <property type="entry name" value="PAX6 NEIGHBOR PROTEIN PAXNEB"/>
    <property type="match status" value="1"/>
</dbReference>
<dbReference type="InterPro" id="IPR027417">
    <property type="entry name" value="P-loop_NTPase"/>
</dbReference>
<name>A0A8B8AL89_CRAVI</name>
<feature type="region of interest" description="Disordered" evidence="9">
    <location>
        <begin position="348"/>
        <end position="380"/>
    </location>
</feature>
<proteinExistence type="inferred from homology"/>
<evidence type="ECO:0000256" key="9">
    <source>
        <dbReference type="SAM" id="MobiDB-lite"/>
    </source>
</evidence>
<dbReference type="AlphaFoldDB" id="A0A8B8AL89"/>
<dbReference type="CDD" id="cd19494">
    <property type="entry name" value="Elp4"/>
    <property type="match status" value="1"/>
</dbReference>
<dbReference type="GO" id="GO:0005737">
    <property type="term" value="C:cytoplasm"/>
    <property type="evidence" value="ECO:0007669"/>
    <property type="project" value="UniProtKB-SubCell"/>
</dbReference>
<reference evidence="11" key="2">
    <citation type="submission" date="2025-08" db="UniProtKB">
        <authorList>
            <consortium name="RefSeq"/>
        </authorList>
    </citation>
    <scope>IDENTIFICATION</scope>
    <source>
        <tissue evidence="11">Whole sample</tissue>
    </source>
</reference>
<dbReference type="PANTHER" id="PTHR12896:SF1">
    <property type="entry name" value="ELONGATOR COMPLEX PROTEIN 4"/>
    <property type="match status" value="1"/>
</dbReference>
<keyword evidence="10" id="KW-1185">Reference proteome</keyword>
<dbReference type="InterPro" id="IPR008728">
    <property type="entry name" value="Elongator_complex_protein_4"/>
</dbReference>
<keyword evidence="6" id="KW-0963">Cytoplasm</keyword>
<dbReference type="KEGG" id="cvn:111102393"/>
<evidence type="ECO:0000313" key="11">
    <source>
        <dbReference type="RefSeq" id="XP_022290809.1"/>
    </source>
</evidence>
<dbReference type="GO" id="GO:0008023">
    <property type="term" value="C:transcription elongation factor complex"/>
    <property type="evidence" value="ECO:0007669"/>
    <property type="project" value="TreeGrafter"/>
</dbReference>
<reference evidence="10" key="1">
    <citation type="submission" date="2024-06" db="UniProtKB">
        <authorList>
            <consortium name="RefSeq"/>
        </authorList>
    </citation>
    <scope>NUCLEOTIDE SEQUENCE [LARGE SCALE GENOMIC DNA]</scope>
</reference>
<evidence type="ECO:0000256" key="8">
    <source>
        <dbReference type="ARBA" id="ARBA00023242"/>
    </source>
</evidence>